<evidence type="ECO:0000313" key="3">
    <source>
        <dbReference type="Proteomes" id="UP000252519"/>
    </source>
</evidence>
<dbReference type="OrthoDB" id="5877612at2759"/>
<dbReference type="AlphaFoldDB" id="A0A368GPF3"/>
<name>A0A368GPF3_ANCCA</name>
<sequence>MKAFLTVIAILTFQQRAFSTNDFESFPSENRHIIIENTNACSIAANFRAAFDDFHNGLRQNVSRGVPYNSIRFQKRLMYGLIYDCELEKKAAEETMNPGSAINYGVVNFTMQYTKSVLKAVKEGLVGLLNNTKALNQVIYPKATRFGCWGILKKENKTRQVLSTCVYDKKAEMDSLITKEACTTNENCTYYNGSTCLWSLCYAKKFF</sequence>
<gene>
    <name evidence="2" type="ORF">ANCCAN_08846</name>
</gene>
<dbReference type="SUPFAM" id="SSF55797">
    <property type="entry name" value="PR-1-like"/>
    <property type="match status" value="1"/>
</dbReference>
<dbReference type="EMBL" id="JOJR01000109">
    <property type="protein sequence ID" value="RCN45159.1"/>
    <property type="molecule type" value="Genomic_DNA"/>
</dbReference>
<comment type="caution">
    <text evidence="2">The sequence shown here is derived from an EMBL/GenBank/DDBJ whole genome shotgun (WGS) entry which is preliminary data.</text>
</comment>
<keyword evidence="1" id="KW-0732">Signal</keyword>
<dbReference type="Gene3D" id="3.40.33.10">
    <property type="entry name" value="CAP"/>
    <property type="match status" value="1"/>
</dbReference>
<evidence type="ECO:0000313" key="2">
    <source>
        <dbReference type="EMBL" id="RCN45159.1"/>
    </source>
</evidence>
<evidence type="ECO:0000256" key="1">
    <source>
        <dbReference type="SAM" id="SignalP"/>
    </source>
</evidence>
<dbReference type="InterPro" id="IPR035940">
    <property type="entry name" value="CAP_sf"/>
</dbReference>
<keyword evidence="3" id="KW-1185">Reference proteome</keyword>
<feature type="signal peptide" evidence="1">
    <location>
        <begin position="1"/>
        <end position="19"/>
    </location>
</feature>
<organism evidence="2 3">
    <name type="scientific">Ancylostoma caninum</name>
    <name type="common">Dog hookworm</name>
    <dbReference type="NCBI Taxonomy" id="29170"/>
    <lineage>
        <taxon>Eukaryota</taxon>
        <taxon>Metazoa</taxon>
        <taxon>Ecdysozoa</taxon>
        <taxon>Nematoda</taxon>
        <taxon>Chromadorea</taxon>
        <taxon>Rhabditida</taxon>
        <taxon>Rhabditina</taxon>
        <taxon>Rhabditomorpha</taxon>
        <taxon>Strongyloidea</taxon>
        <taxon>Ancylostomatidae</taxon>
        <taxon>Ancylostomatinae</taxon>
        <taxon>Ancylostoma</taxon>
    </lineage>
</organism>
<evidence type="ECO:0008006" key="4">
    <source>
        <dbReference type="Google" id="ProtNLM"/>
    </source>
</evidence>
<feature type="chain" id="PRO_5016604880" description="SCP domain-containing protein" evidence="1">
    <location>
        <begin position="20"/>
        <end position="207"/>
    </location>
</feature>
<proteinExistence type="predicted"/>
<dbReference type="Proteomes" id="UP000252519">
    <property type="component" value="Unassembled WGS sequence"/>
</dbReference>
<reference evidence="2 3" key="1">
    <citation type="submission" date="2014-10" db="EMBL/GenBank/DDBJ databases">
        <title>Draft genome of the hookworm Ancylostoma caninum.</title>
        <authorList>
            <person name="Mitreva M."/>
        </authorList>
    </citation>
    <scope>NUCLEOTIDE SEQUENCE [LARGE SCALE GENOMIC DNA]</scope>
    <source>
        <strain evidence="2 3">Baltimore</strain>
    </source>
</reference>
<protein>
    <recommendedName>
        <fullName evidence="4">SCP domain-containing protein</fullName>
    </recommendedName>
</protein>
<accession>A0A368GPF3</accession>
<dbReference type="STRING" id="29170.A0A368GPF3"/>